<gene>
    <name evidence="1" type="ORF">MM415B02127_0009</name>
</gene>
<reference evidence="1" key="1">
    <citation type="submission" date="2020-03" db="EMBL/GenBank/DDBJ databases">
        <title>The deep terrestrial virosphere.</title>
        <authorList>
            <person name="Holmfeldt K."/>
            <person name="Nilsson E."/>
            <person name="Simone D."/>
            <person name="Lopez-Fernandez M."/>
            <person name="Wu X."/>
            <person name="de Brujin I."/>
            <person name="Lundin D."/>
            <person name="Andersson A."/>
            <person name="Bertilsson S."/>
            <person name="Dopson M."/>
        </authorList>
    </citation>
    <scope>NUCLEOTIDE SEQUENCE</scope>
    <source>
        <strain evidence="1">MM415B02127</strain>
    </source>
</reference>
<evidence type="ECO:0000313" key="1">
    <source>
        <dbReference type="EMBL" id="QJA86121.1"/>
    </source>
</evidence>
<accession>A0A6M3KWZ8</accession>
<proteinExistence type="predicted"/>
<name>A0A6M3KWZ8_9ZZZZ</name>
<dbReference type="AlphaFoldDB" id="A0A6M3KWZ8"/>
<sequence length="50" mass="5249">MPKAFDACVKGGGKVRTKAVGEKKYIRICLPKGGGDSIGGEVKTKKKKGK</sequence>
<dbReference type="EMBL" id="MT142616">
    <property type="protein sequence ID" value="QJA86121.1"/>
    <property type="molecule type" value="Genomic_DNA"/>
</dbReference>
<organism evidence="1">
    <name type="scientific">viral metagenome</name>
    <dbReference type="NCBI Taxonomy" id="1070528"/>
    <lineage>
        <taxon>unclassified sequences</taxon>
        <taxon>metagenomes</taxon>
        <taxon>organismal metagenomes</taxon>
    </lineage>
</organism>
<protein>
    <submittedName>
        <fullName evidence="1">Uncharacterized protein</fullName>
    </submittedName>
</protein>